<reference evidence="1 2" key="1">
    <citation type="submission" date="2024-01" db="EMBL/GenBank/DDBJ databases">
        <title>The complete chloroplast genome sequence of Lithospermum erythrorhizon: insights into the phylogenetic relationship among Boraginaceae species and the maternal lineages of purple gromwells.</title>
        <authorList>
            <person name="Okada T."/>
            <person name="Watanabe K."/>
        </authorList>
    </citation>
    <scope>NUCLEOTIDE SEQUENCE [LARGE SCALE GENOMIC DNA]</scope>
</reference>
<proteinExistence type="predicted"/>
<accession>A0AAV3RM73</accession>
<dbReference type="EMBL" id="BAABME010010784">
    <property type="protein sequence ID" value="GAA0181966.1"/>
    <property type="molecule type" value="Genomic_DNA"/>
</dbReference>
<evidence type="ECO:0000313" key="2">
    <source>
        <dbReference type="Proteomes" id="UP001454036"/>
    </source>
</evidence>
<keyword evidence="1" id="KW-0812">Transmembrane</keyword>
<keyword evidence="1" id="KW-0472">Membrane</keyword>
<organism evidence="1 2">
    <name type="scientific">Lithospermum erythrorhizon</name>
    <name type="common">Purple gromwell</name>
    <name type="synonym">Lithospermum officinale var. erythrorhizon</name>
    <dbReference type="NCBI Taxonomy" id="34254"/>
    <lineage>
        <taxon>Eukaryota</taxon>
        <taxon>Viridiplantae</taxon>
        <taxon>Streptophyta</taxon>
        <taxon>Embryophyta</taxon>
        <taxon>Tracheophyta</taxon>
        <taxon>Spermatophyta</taxon>
        <taxon>Magnoliopsida</taxon>
        <taxon>eudicotyledons</taxon>
        <taxon>Gunneridae</taxon>
        <taxon>Pentapetalae</taxon>
        <taxon>asterids</taxon>
        <taxon>lamiids</taxon>
        <taxon>Boraginales</taxon>
        <taxon>Boraginaceae</taxon>
        <taxon>Boraginoideae</taxon>
        <taxon>Lithospermeae</taxon>
        <taxon>Lithospermum</taxon>
    </lineage>
</organism>
<dbReference type="AlphaFoldDB" id="A0AAV3RM73"/>
<protein>
    <submittedName>
        <fullName evidence="1">Transmembrane signal receptor</fullName>
    </submittedName>
</protein>
<dbReference type="PANTHER" id="PTHR31513">
    <property type="entry name" value="EPHRIN TYPE-B RECEPTOR"/>
    <property type="match status" value="1"/>
</dbReference>
<gene>
    <name evidence="1" type="ORF">LIER_30303</name>
</gene>
<name>A0AAV3RM73_LITER</name>
<dbReference type="Proteomes" id="UP001454036">
    <property type="component" value="Unassembled WGS sequence"/>
</dbReference>
<sequence>MYFMGPNTFSEPWHLPHTPPEQIKELVHEGAFNTFVDEVNNVAIYQWWEGAIHNMLCILAYHFTWSWLQWRRKIKLQQLHEFVRCEYDHACLRSCRSRALYDHACLRSCRSRALYEIAATPDLMLAYVDFFLGGDEKKSDLPPRLHQRFPISLLFGGDGSYMTSFYLHNALLSPAIPPTTWYRLVAGLSGQLCLVPRGCLRSTFRPVLRWLETFADPTLRVYGLHVDLMLVVIASMGCW</sequence>
<keyword evidence="2" id="KW-1185">Reference proteome</keyword>
<comment type="caution">
    <text evidence="1">The sequence shown here is derived from an EMBL/GenBank/DDBJ whole genome shotgun (WGS) entry which is preliminary data.</text>
</comment>
<evidence type="ECO:0000313" key="1">
    <source>
        <dbReference type="EMBL" id="GAA0181966.1"/>
    </source>
</evidence>
<keyword evidence="1" id="KW-0675">Receptor</keyword>
<dbReference type="PANTHER" id="PTHR31513:SF1">
    <property type="entry name" value="EPHRIN TYPE-B RECEPTOR"/>
    <property type="match status" value="1"/>
</dbReference>